<feature type="region of interest" description="Disordered" evidence="14">
    <location>
        <begin position="832"/>
        <end position="878"/>
    </location>
</feature>
<keyword evidence="17" id="KW-1185">Reference proteome</keyword>
<dbReference type="GO" id="GO:0046872">
    <property type="term" value="F:metal ion binding"/>
    <property type="evidence" value="ECO:0007669"/>
    <property type="project" value="UniProtKB-KW"/>
</dbReference>
<evidence type="ECO:0000256" key="11">
    <source>
        <dbReference type="ARBA" id="ARBA00047761"/>
    </source>
</evidence>
<dbReference type="InterPro" id="IPR015915">
    <property type="entry name" value="Kelch-typ_b-propeller"/>
</dbReference>
<dbReference type="OMA" id="FRHTSWM"/>
<feature type="compositionally biased region" description="Low complexity" evidence="14">
    <location>
        <begin position="367"/>
        <end position="378"/>
    </location>
</feature>
<evidence type="ECO:0000256" key="1">
    <source>
        <dbReference type="ARBA" id="ARBA00001936"/>
    </source>
</evidence>
<evidence type="ECO:0000256" key="3">
    <source>
        <dbReference type="ARBA" id="ARBA00005671"/>
    </source>
</evidence>
<gene>
    <name evidence="16" type="ORF">Pmar_PMAR010218</name>
</gene>
<dbReference type="InterPro" id="IPR004843">
    <property type="entry name" value="Calcineurin-like_PHP"/>
</dbReference>
<dbReference type="SMART" id="SM00156">
    <property type="entry name" value="PP2Ac"/>
    <property type="match status" value="1"/>
</dbReference>
<evidence type="ECO:0000256" key="4">
    <source>
        <dbReference type="ARBA" id="ARBA00022441"/>
    </source>
</evidence>
<evidence type="ECO:0000256" key="6">
    <source>
        <dbReference type="ARBA" id="ARBA00022737"/>
    </source>
</evidence>
<dbReference type="SUPFAM" id="SSF56300">
    <property type="entry name" value="Metallo-dependent phosphatases"/>
    <property type="match status" value="1"/>
</dbReference>
<name>C5K554_PERM5</name>
<comment type="catalytic activity">
    <reaction evidence="11">
        <text>O-phospho-L-seryl-[protein] + H2O = L-seryl-[protein] + phosphate</text>
        <dbReference type="Rhea" id="RHEA:20629"/>
        <dbReference type="Rhea" id="RHEA-COMP:9863"/>
        <dbReference type="Rhea" id="RHEA-COMP:11604"/>
        <dbReference type="ChEBI" id="CHEBI:15377"/>
        <dbReference type="ChEBI" id="CHEBI:29999"/>
        <dbReference type="ChEBI" id="CHEBI:43474"/>
        <dbReference type="ChEBI" id="CHEBI:83421"/>
        <dbReference type="EC" id="3.1.3.16"/>
    </reaction>
</comment>
<dbReference type="OrthoDB" id="309851at2759"/>
<evidence type="ECO:0000313" key="17">
    <source>
        <dbReference type="Proteomes" id="UP000007800"/>
    </source>
</evidence>
<dbReference type="GO" id="GO:0009742">
    <property type="term" value="P:brassinosteroid mediated signaling pathway"/>
    <property type="evidence" value="ECO:0007669"/>
    <property type="project" value="InterPro"/>
</dbReference>
<feature type="domain" description="Serine/threonine specific protein phosphatases" evidence="15">
    <location>
        <begin position="600"/>
        <end position="605"/>
    </location>
</feature>
<evidence type="ECO:0000256" key="7">
    <source>
        <dbReference type="ARBA" id="ARBA00022801"/>
    </source>
</evidence>
<dbReference type="InterPro" id="IPR006186">
    <property type="entry name" value="Ser/Thr-sp_prot-phosphatase"/>
</dbReference>
<sequence>MEFEQQVGQVPLPRFGHTCTLIGEARVVLFGGATGDTGRYNITDDTYVLNVEANIWRRVDMRRGSSAPSPRAAHAAVCVDHMQLVVFGGATGGGSLSNDDLYLLDYRNEDRPEWVTIPIGKGPTPGKRYGHTMVFHKPVLIVYAGNNGTETMSDIWILDVDRSPFLWNKVDPMGGGKPAPVPRAYHSADVCREGPATGMMVVFGGRTADNQSLNDVWGLRQHRDGRWDWVEAPTKKGETPEARFQHVAVFAHTKLIIVGGRSGDVSRSLGTCVYDTEQCEWREIPSVQRFRHATWMLGPLLFTYGGFNHVHPSAPTNDLQLLDIERALGLVLPRAAAPPSEIVTNQHQEQIRSAMGYDAVMADARGQPQQQQQTQQQQMEYVYQGPSSNPPSSARSSSSLSPSLREGLETKPWGPIGAPALADKVYIACDRDLTAGAVHQVGLDALGEESKRIRPPGSRPVVSPTKARQKDDEGSLHHFVIEQLLRPESWQPDLDPNRFILQPSEVRQLCKSALQLFRKQPMVLKLRAPIKVYGDIHGQFMDLMRLFQRYAAPTDGPGGDIETMDYLFLGDYVDRGSFSLETICLLLALKIKYPNQIHLIRGNHEDPAINSSYGFRDECKRRLRDDVDNNPNCSWAWFNKVFEWMPCGAVIEDRILCIHGGIGGSIDKVQQIAELERPLVVAQTPLSMLDQQVTDLLWSDPTDSDDIFGVTSNETRDPDGSGHIVKFGPDRVVQFLEENAPLTMIIRAHECVMDGFERFADGRLITLFSATDYCGHHKNAGALLFIRRDLTIVPKLIYPVDRANLGFGAHDTPPPGGRSDIQQHRLRIQPNWDASITSARPPTPPRPSRDVHTPTESHPYSHNHPHENSIPLPSAAWA</sequence>
<reference evidence="16 17" key="1">
    <citation type="submission" date="2008-07" db="EMBL/GenBank/DDBJ databases">
        <authorList>
            <person name="El-Sayed N."/>
            <person name="Caler E."/>
            <person name="Inman J."/>
            <person name="Amedeo P."/>
            <person name="Hass B."/>
            <person name="Wortman J."/>
        </authorList>
    </citation>
    <scope>NUCLEOTIDE SEQUENCE [LARGE SCALE GENOMIC DNA]</scope>
    <source>
        <strain evidence="17">ATCC 50983 / TXsc</strain>
    </source>
</reference>
<evidence type="ECO:0000256" key="8">
    <source>
        <dbReference type="ARBA" id="ARBA00022912"/>
    </source>
</evidence>
<proteinExistence type="inferred from homology"/>
<dbReference type="InParanoid" id="C5K554"/>
<feature type="region of interest" description="Disordered" evidence="14">
    <location>
        <begin position="364"/>
        <end position="415"/>
    </location>
</feature>
<organism evidence="17">
    <name type="scientific">Perkinsus marinus (strain ATCC 50983 / TXsc)</name>
    <dbReference type="NCBI Taxonomy" id="423536"/>
    <lineage>
        <taxon>Eukaryota</taxon>
        <taxon>Sar</taxon>
        <taxon>Alveolata</taxon>
        <taxon>Perkinsozoa</taxon>
        <taxon>Perkinsea</taxon>
        <taxon>Perkinsida</taxon>
        <taxon>Perkinsidae</taxon>
        <taxon>Perkinsus</taxon>
    </lineage>
</organism>
<dbReference type="Gene3D" id="3.60.21.10">
    <property type="match status" value="1"/>
</dbReference>
<keyword evidence="9" id="KW-0464">Manganese</keyword>
<dbReference type="EC" id="3.1.3.16" evidence="13"/>
<dbReference type="PANTHER" id="PTHR46422:SF11">
    <property type="entry name" value="SERINE_THREONINE-PROTEIN PHOSPHATASE"/>
    <property type="match status" value="1"/>
</dbReference>
<dbReference type="GO" id="GO:0005634">
    <property type="term" value="C:nucleus"/>
    <property type="evidence" value="ECO:0007669"/>
    <property type="project" value="UniProtKB-SubCell"/>
</dbReference>
<feature type="compositionally biased region" description="Low complexity" evidence="14">
    <location>
        <begin position="386"/>
        <end position="403"/>
    </location>
</feature>
<evidence type="ECO:0000256" key="10">
    <source>
        <dbReference type="ARBA" id="ARBA00023242"/>
    </source>
</evidence>
<evidence type="ECO:0000256" key="14">
    <source>
        <dbReference type="SAM" id="MobiDB-lite"/>
    </source>
</evidence>
<comment type="catalytic activity">
    <reaction evidence="12 13">
        <text>O-phospho-L-threonyl-[protein] + H2O = L-threonyl-[protein] + phosphate</text>
        <dbReference type="Rhea" id="RHEA:47004"/>
        <dbReference type="Rhea" id="RHEA-COMP:11060"/>
        <dbReference type="Rhea" id="RHEA-COMP:11605"/>
        <dbReference type="ChEBI" id="CHEBI:15377"/>
        <dbReference type="ChEBI" id="CHEBI:30013"/>
        <dbReference type="ChEBI" id="CHEBI:43474"/>
        <dbReference type="ChEBI" id="CHEBI:61977"/>
        <dbReference type="EC" id="3.1.3.16"/>
    </reaction>
</comment>
<evidence type="ECO:0000256" key="2">
    <source>
        <dbReference type="ARBA" id="ARBA00004123"/>
    </source>
</evidence>
<dbReference type="GO" id="GO:0004722">
    <property type="term" value="F:protein serine/threonine phosphatase activity"/>
    <property type="evidence" value="ECO:0007669"/>
    <property type="project" value="UniProtKB-EC"/>
</dbReference>
<dbReference type="PIRSF" id="PIRSF036363">
    <property type="entry name" value="PPP_BSU1"/>
    <property type="match status" value="1"/>
</dbReference>
<evidence type="ECO:0000256" key="9">
    <source>
        <dbReference type="ARBA" id="ARBA00023211"/>
    </source>
</evidence>
<keyword evidence="8" id="KW-0904">Protein phosphatase</keyword>
<evidence type="ECO:0000256" key="12">
    <source>
        <dbReference type="ARBA" id="ARBA00048336"/>
    </source>
</evidence>
<dbReference type="Pfam" id="PF00149">
    <property type="entry name" value="Metallophos"/>
    <property type="match status" value="1"/>
</dbReference>
<dbReference type="PRINTS" id="PR00114">
    <property type="entry name" value="STPHPHTASE"/>
</dbReference>
<evidence type="ECO:0000256" key="13">
    <source>
        <dbReference type="RuleBase" id="RU004273"/>
    </source>
</evidence>
<dbReference type="InterPro" id="IPR012391">
    <property type="entry name" value="Ser/Thr_prot_Pase_BSU1"/>
</dbReference>
<keyword evidence="10" id="KW-0539">Nucleus</keyword>
<dbReference type="AlphaFoldDB" id="C5K554"/>
<comment type="similarity">
    <text evidence="3">Belongs to the PPP phosphatase family. BSU subfamily.</text>
</comment>
<evidence type="ECO:0000313" key="16">
    <source>
        <dbReference type="EMBL" id="EER20476.1"/>
    </source>
</evidence>
<comment type="cofactor">
    <cofactor evidence="1">
        <name>Mn(2+)</name>
        <dbReference type="ChEBI" id="CHEBI:29035"/>
    </cofactor>
</comment>
<comment type="subcellular location">
    <subcellularLocation>
        <location evidence="2">Nucleus</location>
    </subcellularLocation>
</comment>
<dbReference type="InterPro" id="IPR029052">
    <property type="entry name" value="Metallo-depent_PP-like"/>
</dbReference>
<dbReference type="GeneID" id="9054026"/>
<keyword evidence="5" id="KW-0479">Metal-binding</keyword>
<keyword evidence="7 13" id="KW-0378">Hydrolase</keyword>
<accession>C5K554</accession>
<dbReference type="PANTHER" id="PTHR46422">
    <property type="entry name" value="SERINE/THREONINE-PROTEIN PHOSPHATASE BSL3"/>
    <property type="match status" value="1"/>
</dbReference>
<feature type="region of interest" description="Disordered" evidence="14">
    <location>
        <begin position="450"/>
        <end position="473"/>
    </location>
</feature>
<protein>
    <recommendedName>
        <fullName evidence="13">Serine/threonine-protein phosphatase</fullName>
        <ecNumber evidence="13">3.1.3.16</ecNumber>
    </recommendedName>
</protein>
<dbReference type="EMBL" id="GG670562">
    <property type="protein sequence ID" value="EER20476.1"/>
    <property type="molecule type" value="Genomic_DNA"/>
</dbReference>
<dbReference type="SUPFAM" id="SSF117281">
    <property type="entry name" value="Kelch motif"/>
    <property type="match status" value="2"/>
</dbReference>
<dbReference type="RefSeq" id="XP_002788680.1">
    <property type="nucleotide sequence ID" value="XM_002788634.1"/>
</dbReference>
<evidence type="ECO:0000256" key="5">
    <source>
        <dbReference type="ARBA" id="ARBA00022723"/>
    </source>
</evidence>
<dbReference type="Gene3D" id="2.120.10.80">
    <property type="entry name" value="Kelch-type beta propeller"/>
    <property type="match status" value="2"/>
</dbReference>
<keyword evidence="4" id="KW-0880">Kelch repeat</keyword>
<evidence type="ECO:0000259" key="15">
    <source>
        <dbReference type="PROSITE" id="PS00125"/>
    </source>
</evidence>
<dbReference type="Proteomes" id="UP000007800">
    <property type="component" value="Unassembled WGS sequence"/>
</dbReference>
<dbReference type="Pfam" id="PF24681">
    <property type="entry name" value="Kelch_KLHDC2_KLHL20_DRC7"/>
    <property type="match status" value="1"/>
</dbReference>
<keyword evidence="6" id="KW-0677">Repeat</keyword>
<dbReference type="PROSITE" id="PS00125">
    <property type="entry name" value="SER_THR_PHOSPHATASE"/>
    <property type="match status" value="1"/>
</dbReference>